<accession>A0A0Q9YEG4</accession>
<keyword evidence="8 13" id="KW-0479">Metal-binding</keyword>
<dbReference type="PANTHER" id="PTHR22976:SF2">
    <property type="entry name" value="BIOTIN SYNTHASE, MITOCHONDRIAL"/>
    <property type="match status" value="1"/>
</dbReference>
<keyword evidence="7 13" id="KW-0001">2Fe-2S</keyword>
<dbReference type="SUPFAM" id="SSF102114">
    <property type="entry name" value="Radical SAM enzymes"/>
    <property type="match status" value="1"/>
</dbReference>
<keyword evidence="4 13" id="KW-0004">4Fe-4S</keyword>
<dbReference type="SMART" id="SM00876">
    <property type="entry name" value="BATS"/>
    <property type="match status" value="1"/>
</dbReference>
<feature type="binding site" evidence="13 14">
    <location>
        <position position="64"/>
    </location>
    <ligand>
        <name>[4Fe-4S] cluster</name>
        <dbReference type="ChEBI" id="CHEBI:49883"/>
        <note>4Fe-4S-S-AdoMet</note>
    </ligand>
</feature>
<gene>
    <name evidence="13 16" type="primary">bioB</name>
    <name evidence="16" type="ORF">CC99x_01334</name>
</gene>
<evidence type="ECO:0000256" key="4">
    <source>
        <dbReference type="ARBA" id="ARBA00022485"/>
    </source>
</evidence>
<dbReference type="GO" id="GO:0004076">
    <property type="term" value="F:biotin synthase activity"/>
    <property type="evidence" value="ECO:0007669"/>
    <property type="project" value="UniProtKB-UniRule"/>
</dbReference>
<dbReference type="PATRIC" id="fig|1590042.3.peg.1355"/>
<dbReference type="OrthoDB" id="9786826at2"/>
<dbReference type="InterPro" id="IPR006638">
    <property type="entry name" value="Elp3/MiaA/NifB-like_rSAM"/>
</dbReference>
<dbReference type="STRING" id="437022.CC99x_01334"/>
<comment type="cofactor">
    <cofactor evidence="13 14">
        <name>[4Fe-4S] cluster</name>
        <dbReference type="ChEBI" id="CHEBI:49883"/>
    </cofactor>
    <text evidence="13 14">Binds 1 [4Fe-4S] cluster. The cluster is coordinated with 3 cysteines and an exchangeable S-adenosyl-L-methionine.</text>
</comment>
<dbReference type="Pfam" id="PF06968">
    <property type="entry name" value="BATS"/>
    <property type="match status" value="1"/>
</dbReference>
<dbReference type="InterPro" id="IPR013785">
    <property type="entry name" value="Aldolase_TIM"/>
</dbReference>
<evidence type="ECO:0000256" key="1">
    <source>
        <dbReference type="ARBA" id="ARBA00004942"/>
    </source>
</evidence>
<evidence type="ECO:0000256" key="3">
    <source>
        <dbReference type="ARBA" id="ARBA00012236"/>
    </source>
</evidence>
<name>A0A0Q9YEG4_9GAMM</name>
<feature type="binding site" evidence="13 14">
    <location>
        <position position="60"/>
    </location>
    <ligand>
        <name>[4Fe-4S] cluster</name>
        <dbReference type="ChEBI" id="CHEBI:49883"/>
        <note>4Fe-4S-S-AdoMet</note>
    </ligand>
</feature>
<dbReference type="NCBIfam" id="TIGR00433">
    <property type="entry name" value="bioB"/>
    <property type="match status" value="1"/>
</dbReference>
<keyword evidence="11 13" id="KW-0411">Iron-sulfur</keyword>
<dbReference type="EMBL" id="LKHV01000005">
    <property type="protein sequence ID" value="KRG18853.1"/>
    <property type="molecule type" value="Genomic_DNA"/>
</dbReference>
<dbReference type="GO" id="GO:0009102">
    <property type="term" value="P:biotin biosynthetic process"/>
    <property type="evidence" value="ECO:0007669"/>
    <property type="project" value="UniProtKB-UniRule"/>
</dbReference>
<comment type="cofactor">
    <cofactor evidence="13">
        <name>[2Fe-2S] cluster</name>
        <dbReference type="ChEBI" id="CHEBI:190135"/>
    </cofactor>
    <text evidence="13">Binds 1 [2Fe-2S] cluster. The cluster is coordinated with 3 cysteines and 1 arginine.</text>
</comment>
<evidence type="ECO:0000256" key="13">
    <source>
        <dbReference type="HAMAP-Rule" id="MF_01694"/>
    </source>
</evidence>
<reference evidence="16" key="1">
    <citation type="submission" date="2015-09" db="EMBL/GenBank/DDBJ databases">
        <title>Draft Genome Sequences of Two Novel Amoeba-resistant Intranuclear Bacteria, Candidatus Berkiella cookevillensis and Candidatus Berkiella aquae.</title>
        <authorList>
            <person name="Mehari Y.T."/>
            <person name="Arivett B.A."/>
            <person name="Farone A.L."/>
            <person name="Gunderson J.H."/>
            <person name="Farone M.B."/>
        </authorList>
    </citation>
    <scope>NUCLEOTIDE SEQUENCE [LARGE SCALE GENOMIC DNA]</scope>
    <source>
        <strain evidence="16">CC99</strain>
    </source>
</reference>
<keyword evidence="10 13" id="KW-0408">Iron</keyword>
<feature type="domain" description="Radical SAM core" evidence="15">
    <location>
        <begin position="45"/>
        <end position="271"/>
    </location>
</feature>
<dbReference type="Gene3D" id="3.20.20.70">
    <property type="entry name" value="Aldolase class I"/>
    <property type="match status" value="1"/>
</dbReference>
<comment type="pathway">
    <text evidence="1 13">Cofactor biosynthesis; biotin biosynthesis; biotin from 7,8-diaminononanoate: step 2/2.</text>
</comment>
<dbReference type="EC" id="2.8.1.6" evidence="3 13"/>
<evidence type="ECO:0000256" key="12">
    <source>
        <dbReference type="ARBA" id="ARBA00051157"/>
    </source>
</evidence>
<dbReference type="InterPro" id="IPR007197">
    <property type="entry name" value="rSAM"/>
</dbReference>
<dbReference type="AlphaFoldDB" id="A0A0Q9YEG4"/>
<evidence type="ECO:0000313" key="16">
    <source>
        <dbReference type="EMBL" id="KRG18853.1"/>
    </source>
</evidence>
<dbReference type="SMART" id="SM00729">
    <property type="entry name" value="Elp3"/>
    <property type="match status" value="1"/>
</dbReference>
<dbReference type="InterPro" id="IPR058240">
    <property type="entry name" value="rSAM_sf"/>
</dbReference>
<comment type="catalytic activity">
    <reaction evidence="12 13">
        <text>(4R,5S)-dethiobiotin + (sulfur carrier)-SH + 2 reduced [2Fe-2S]-[ferredoxin] + 2 S-adenosyl-L-methionine = (sulfur carrier)-H + biotin + 2 5'-deoxyadenosine + 2 L-methionine + 2 oxidized [2Fe-2S]-[ferredoxin]</text>
        <dbReference type="Rhea" id="RHEA:22060"/>
        <dbReference type="Rhea" id="RHEA-COMP:10000"/>
        <dbReference type="Rhea" id="RHEA-COMP:10001"/>
        <dbReference type="Rhea" id="RHEA-COMP:14737"/>
        <dbReference type="Rhea" id="RHEA-COMP:14739"/>
        <dbReference type="ChEBI" id="CHEBI:17319"/>
        <dbReference type="ChEBI" id="CHEBI:29917"/>
        <dbReference type="ChEBI" id="CHEBI:33737"/>
        <dbReference type="ChEBI" id="CHEBI:33738"/>
        <dbReference type="ChEBI" id="CHEBI:57586"/>
        <dbReference type="ChEBI" id="CHEBI:57844"/>
        <dbReference type="ChEBI" id="CHEBI:59789"/>
        <dbReference type="ChEBI" id="CHEBI:64428"/>
        <dbReference type="ChEBI" id="CHEBI:149473"/>
        <dbReference type="EC" id="2.8.1.6"/>
    </reaction>
</comment>
<comment type="similarity">
    <text evidence="2 13">Belongs to the radical SAM superfamily. Biotin synthase family.</text>
</comment>
<dbReference type="PANTHER" id="PTHR22976">
    <property type="entry name" value="BIOTIN SYNTHASE"/>
    <property type="match status" value="1"/>
</dbReference>
<organism evidence="16">
    <name type="scientific">Candidatus Berkiella cookevillensis</name>
    <dbReference type="NCBI Taxonomy" id="437022"/>
    <lineage>
        <taxon>Bacteria</taxon>
        <taxon>Pseudomonadati</taxon>
        <taxon>Pseudomonadota</taxon>
        <taxon>Gammaproteobacteria</taxon>
        <taxon>Candidatus Berkiellales</taxon>
        <taxon>Candidatus Berkiellaceae</taxon>
        <taxon>Candidatus Berkiella</taxon>
    </lineage>
</organism>
<evidence type="ECO:0000256" key="14">
    <source>
        <dbReference type="PIRSR" id="PIRSR001619-1"/>
    </source>
</evidence>
<feature type="binding site" evidence="13 14">
    <location>
        <position position="67"/>
    </location>
    <ligand>
        <name>[4Fe-4S] cluster</name>
        <dbReference type="ChEBI" id="CHEBI:49883"/>
        <note>4Fe-4S-S-AdoMet</note>
    </ligand>
</feature>
<dbReference type="SFLD" id="SFLDG01060">
    <property type="entry name" value="BATS_domain_containing"/>
    <property type="match status" value="1"/>
</dbReference>
<dbReference type="GO" id="GO:0051537">
    <property type="term" value="F:2 iron, 2 sulfur cluster binding"/>
    <property type="evidence" value="ECO:0007669"/>
    <property type="project" value="UniProtKB-KW"/>
</dbReference>
<evidence type="ECO:0000256" key="9">
    <source>
        <dbReference type="ARBA" id="ARBA00022756"/>
    </source>
</evidence>
<feature type="binding site" evidence="13 14">
    <location>
        <position position="195"/>
    </location>
    <ligand>
        <name>[2Fe-2S] cluster</name>
        <dbReference type="ChEBI" id="CHEBI:190135"/>
    </ligand>
</feature>
<dbReference type="PROSITE" id="PS51918">
    <property type="entry name" value="RADICAL_SAM"/>
    <property type="match status" value="1"/>
</dbReference>
<evidence type="ECO:0000256" key="11">
    <source>
        <dbReference type="ARBA" id="ARBA00023014"/>
    </source>
</evidence>
<dbReference type="SFLD" id="SFLDF00272">
    <property type="entry name" value="biotin_synthase"/>
    <property type="match status" value="1"/>
</dbReference>
<feature type="binding site" evidence="13 14">
    <location>
        <position position="135"/>
    </location>
    <ligand>
        <name>[2Fe-2S] cluster</name>
        <dbReference type="ChEBI" id="CHEBI:190135"/>
    </ligand>
</feature>
<comment type="function">
    <text evidence="13">Catalyzes the conversion of dethiobiotin (DTB) to biotin by the insertion of a sulfur atom into dethiobiotin via a radical-based mechanism.</text>
</comment>
<dbReference type="SFLD" id="SFLDS00029">
    <property type="entry name" value="Radical_SAM"/>
    <property type="match status" value="1"/>
</dbReference>
<comment type="cofactor">
    <cofactor evidence="14">
        <name>[2Fe-2S] cluster</name>
        <dbReference type="ChEBI" id="CHEBI:190135"/>
    </cofactor>
    <text evidence="14">Binds 1 [2Fe-2S] cluster. The cluster is coordinated with 3 cysteines and 1 arginine.</text>
</comment>
<dbReference type="InterPro" id="IPR002684">
    <property type="entry name" value="Biotin_synth/BioAB"/>
</dbReference>
<dbReference type="HAMAP" id="MF_01694">
    <property type="entry name" value="BioB"/>
    <property type="match status" value="1"/>
</dbReference>
<dbReference type="GO" id="GO:0005506">
    <property type="term" value="F:iron ion binding"/>
    <property type="evidence" value="ECO:0007669"/>
    <property type="project" value="UniProtKB-UniRule"/>
</dbReference>
<evidence type="ECO:0000256" key="6">
    <source>
        <dbReference type="ARBA" id="ARBA00022691"/>
    </source>
</evidence>
<keyword evidence="5 13" id="KW-0808">Transferase</keyword>
<evidence type="ECO:0000256" key="5">
    <source>
        <dbReference type="ARBA" id="ARBA00022679"/>
    </source>
</evidence>
<dbReference type="Pfam" id="PF04055">
    <property type="entry name" value="Radical_SAM"/>
    <property type="match status" value="1"/>
</dbReference>
<keyword evidence="6 13" id="KW-0949">S-adenosyl-L-methionine</keyword>
<comment type="caution">
    <text evidence="16">The sequence shown here is derived from an EMBL/GenBank/DDBJ whole genome shotgun (WGS) entry which is preliminary data.</text>
</comment>
<evidence type="ECO:0000256" key="7">
    <source>
        <dbReference type="ARBA" id="ARBA00022714"/>
    </source>
</evidence>
<evidence type="ECO:0000256" key="8">
    <source>
        <dbReference type="ARBA" id="ARBA00022723"/>
    </source>
</evidence>
<dbReference type="GO" id="GO:0051539">
    <property type="term" value="F:4 iron, 4 sulfur cluster binding"/>
    <property type="evidence" value="ECO:0007669"/>
    <property type="project" value="UniProtKB-KW"/>
</dbReference>
<dbReference type="InterPro" id="IPR024177">
    <property type="entry name" value="Biotin_synthase"/>
</dbReference>
<keyword evidence="9 13" id="KW-0093">Biotin biosynthesis</keyword>
<evidence type="ECO:0000259" key="15">
    <source>
        <dbReference type="PROSITE" id="PS51918"/>
    </source>
</evidence>
<dbReference type="CDD" id="cd01335">
    <property type="entry name" value="Radical_SAM"/>
    <property type="match status" value="1"/>
</dbReference>
<feature type="binding site" evidence="13 14">
    <location>
        <position position="104"/>
    </location>
    <ligand>
        <name>[2Fe-2S] cluster</name>
        <dbReference type="ChEBI" id="CHEBI:190135"/>
    </ligand>
</feature>
<protein>
    <recommendedName>
        <fullName evidence="3 13">Biotin synthase</fullName>
        <ecNumber evidence="3 13">2.8.1.6</ecNumber>
    </recommendedName>
</protein>
<dbReference type="UniPathway" id="UPA00078">
    <property type="reaction ID" value="UER00162"/>
</dbReference>
<dbReference type="SFLD" id="SFLDG01278">
    <property type="entry name" value="biotin_synthase_like"/>
    <property type="match status" value="1"/>
</dbReference>
<evidence type="ECO:0000256" key="10">
    <source>
        <dbReference type="ARBA" id="ARBA00023004"/>
    </source>
</evidence>
<dbReference type="InterPro" id="IPR010722">
    <property type="entry name" value="BATS_dom"/>
</dbReference>
<dbReference type="PIRSF" id="PIRSF001619">
    <property type="entry name" value="Biotin_synth"/>
    <property type="match status" value="1"/>
</dbReference>
<feature type="binding site" evidence="13 14">
    <location>
        <position position="269"/>
    </location>
    <ligand>
        <name>[2Fe-2S] cluster</name>
        <dbReference type="ChEBI" id="CHEBI:190135"/>
    </ligand>
</feature>
<sequence>MNYVSCTMTHTPTWSLQQVFDLYQLPLMDLLFKAQTIHRQHFNPNEIQASTLVNIQQGGCPEDCKWCAQSVHHNTKIEVYPLMKTDEVLHKAKQAKAMGASRVCLGAAWRKPTASQLGKVKEMIATIKSLDLEACVTLGQLSTEQAHELKDAGLDYYNHNLESSPEYFAEMTTTRNYEDRLRTIHNVQTAGLKTCCGGIVGMGESIEDQMTLLMNLANLSPQPKSVPINNLTSVVGTPLEHQNQKPIGDIAFIRLIAVARIMMPQSYIRLSCGRERLSDAAQALAFFAGGNSFFLGEKLLTVNNRDQVADKALLKSLGMQFDNQTAYIPTQVCVQHAE</sequence>
<comment type="subunit">
    <text evidence="13">Homodimer.</text>
</comment>
<evidence type="ECO:0000256" key="2">
    <source>
        <dbReference type="ARBA" id="ARBA00010765"/>
    </source>
</evidence>
<proteinExistence type="inferred from homology"/>